<dbReference type="STRING" id="564137.SAMN04488238_1392"/>
<evidence type="ECO:0000256" key="1">
    <source>
        <dbReference type="SAM" id="Phobius"/>
    </source>
</evidence>
<evidence type="ECO:0000313" key="4">
    <source>
        <dbReference type="Proteomes" id="UP000198539"/>
    </source>
</evidence>
<dbReference type="InterPro" id="IPR002823">
    <property type="entry name" value="DUF112_TM"/>
</dbReference>
<keyword evidence="4" id="KW-1185">Reference proteome</keyword>
<name>A0A1H3FFZ6_9RHOB</name>
<dbReference type="EMBL" id="FNOM01000039">
    <property type="protein sequence ID" value="SDX90033.1"/>
    <property type="molecule type" value="Genomic_DNA"/>
</dbReference>
<accession>A0A1H3FFZ6</accession>
<organism evidence="3 4">
    <name type="scientific">Roseicitreum antarcticum</name>
    <dbReference type="NCBI Taxonomy" id="564137"/>
    <lineage>
        <taxon>Bacteria</taxon>
        <taxon>Pseudomonadati</taxon>
        <taxon>Pseudomonadota</taxon>
        <taxon>Alphaproteobacteria</taxon>
        <taxon>Rhodobacterales</taxon>
        <taxon>Paracoccaceae</taxon>
        <taxon>Roseicitreum</taxon>
    </lineage>
</organism>
<keyword evidence="1" id="KW-0472">Membrane</keyword>
<dbReference type="PANTHER" id="PTHR35342:SF5">
    <property type="entry name" value="TRICARBOXYLIC TRANSPORT PROTEIN"/>
    <property type="match status" value="1"/>
</dbReference>
<keyword evidence="1" id="KW-1133">Transmembrane helix</keyword>
<sequence>MYVAALALIKPCVKLFSLPRGVLMPLILPICVIGAYSVRLSMFDVWVMFASGLAGLALRHFRFPIAPIVLGVILAPMVDENLRRALFVFEGESFGFVVSQWVGTVLVFALIAIFAEGILRLVRSGRPEAAE</sequence>
<evidence type="ECO:0000313" key="3">
    <source>
        <dbReference type="EMBL" id="SDX90033.1"/>
    </source>
</evidence>
<dbReference type="Proteomes" id="UP000198539">
    <property type="component" value="Unassembled WGS sequence"/>
</dbReference>
<dbReference type="PANTHER" id="PTHR35342">
    <property type="entry name" value="TRICARBOXYLIC TRANSPORT PROTEIN"/>
    <property type="match status" value="1"/>
</dbReference>
<evidence type="ECO:0000259" key="2">
    <source>
        <dbReference type="Pfam" id="PF01970"/>
    </source>
</evidence>
<dbReference type="Pfam" id="PF01970">
    <property type="entry name" value="TctA"/>
    <property type="match status" value="1"/>
</dbReference>
<dbReference type="AlphaFoldDB" id="A0A1H3FFZ6"/>
<protein>
    <submittedName>
        <fullName evidence="3">Tripartite tricarboxylate transporter TctA family protein</fullName>
    </submittedName>
</protein>
<keyword evidence="1" id="KW-0812">Transmembrane</keyword>
<proteinExistence type="predicted"/>
<reference evidence="3 4" key="1">
    <citation type="submission" date="2016-10" db="EMBL/GenBank/DDBJ databases">
        <authorList>
            <person name="de Groot N.N."/>
        </authorList>
    </citation>
    <scope>NUCLEOTIDE SEQUENCE [LARGE SCALE GENOMIC DNA]</scope>
    <source>
        <strain evidence="3 4">CGMCC 1.8894</strain>
    </source>
</reference>
<feature type="transmembrane region" description="Helical" evidence="1">
    <location>
        <begin position="26"/>
        <end position="49"/>
    </location>
</feature>
<feature type="domain" description="DUF112" evidence="2">
    <location>
        <begin position="1"/>
        <end position="70"/>
    </location>
</feature>
<feature type="transmembrane region" description="Helical" evidence="1">
    <location>
        <begin position="98"/>
        <end position="119"/>
    </location>
</feature>
<gene>
    <name evidence="3" type="ORF">SAMN04488238_1392</name>
</gene>